<keyword evidence="2" id="KW-0472">Membrane</keyword>
<evidence type="ECO:0000313" key="4">
    <source>
        <dbReference type="EMBL" id="GAA0478033.1"/>
    </source>
</evidence>
<comment type="caution">
    <text evidence="4">The sequence shown here is derived from an EMBL/GenBank/DDBJ whole genome shotgun (WGS) entry which is preliminary data.</text>
</comment>
<keyword evidence="5" id="KW-1185">Reference proteome</keyword>
<protein>
    <recommendedName>
        <fullName evidence="3">DUF4190 domain-containing protein</fullName>
    </recommendedName>
</protein>
<feature type="transmembrane region" description="Helical" evidence="2">
    <location>
        <begin position="200"/>
        <end position="221"/>
    </location>
</feature>
<evidence type="ECO:0000259" key="3">
    <source>
        <dbReference type="Pfam" id="PF13828"/>
    </source>
</evidence>
<gene>
    <name evidence="4" type="ORF">GCM10009544_44960</name>
</gene>
<organism evidence="4 5">
    <name type="scientific">Streptomyces stramineus</name>
    <dbReference type="NCBI Taxonomy" id="173861"/>
    <lineage>
        <taxon>Bacteria</taxon>
        <taxon>Bacillati</taxon>
        <taxon>Actinomycetota</taxon>
        <taxon>Actinomycetes</taxon>
        <taxon>Kitasatosporales</taxon>
        <taxon>Streptomycetaceae</taxon>
        <taxon>Streptomyces</taxon>
    </lineage>
</organism>
<evidence type="ECO:0000256" key="2">
    <source>
        <dbReference type="SAM" id="Phobius"/>
    </source>
</evidence>
<feature type="transmembrane region" description="Helical" evidence="2">
    <location>
        <begin position="146"/>
        <end position="179"/>
    </location>
</feature>
<accession>A0ABP3KEV2</accession>
<keyword evidence="2" id="KW-0812">Transmembrane</keyword>
<dbReference type="Pfam" id="PF13828">
    <property type="entry name" value="DUF4190"/>
    <property type="match status" value="1"/>
</dbReference>
<reference evidence="5" key="1">
    <citation type="journal article" date="2019" name="Int. J. Syst. Evol. Microbiol.">
        <title>The Global Catalogue of Microorganisms (GCM) 10K type strain sequencing project: providing services to taxonomists for standard genome sequencing and annotation.</title>
        <authorList>
            <consortium name="The Broad Institute Genomics Platform"/>
            <consortium name="The Broad Institute Genome Sequencing Center for Infectious Disease"/>
            <person name="Wu L."/>
            <person name="Ma J."/>
        </authorList>
    </citation>
    <scope>NUCLEOTIDE SEQUENCE [LARGE SCALE GENOMIC DNA]</scope>
    <source>
        <strain evidence="5">JCM 10649</strain>
    </source>
</reference>
<sequence length="254" mass="25317">MSDRADKYGQPEGRGSDPWAPPDRQEPFGQPHDQPRARPLDRPGAVPPVPLAPTGPGTPSAYQGGPYGPPGAAPAPPGPAPYSGAPYGQAAQGPQPYGPPAGPYGPQPYSPQPYGPPYPGASYGYPGPAYAPGWPPSPPPVPDNGLGVAALVVGIVGTVLSPTVVLGVILGVLAVVFGAIGRAKVSKGEADNGGQALTGLILGGVALLASALMVLAFIHVADGTDPGPTPDDPGATYDAYVSAPVLPVERAASR</sequence>
<feature type="domain" description="DUF4190" evidence="3">
    <location>
        <begin position="146"/>
        <end position="212"/>
    </location>
</feature>
<feature type="compositionally biased region" description="Pro residues" evidence="1">
    <location>
        <begin position="96"/>
        <end position="115"/>
    </location>
</feature>
<keyword evidence="2" id="KW-1133">Transmembrane helix</keyword>
<evidence type="ECO:0000313" key="5">
    <source>
        <dbReference type="Proteomes" id="UP001499895"/>
    </source>
</evidence>
<dbReference type="EMBL" id="BAAAHB010000057">
    <property type="protein sequence ID" value="GAA0478033.1"/>
    <property type="molecule type" value="Genomic_DNA"/>
</dbReference>
<evidence type="ECO:0000256" key="1">
    <source>
        <dbReference type="SAM" id="MobiDB-lite"/>
    </source>
</evidence>
<feature type="compositionally biased region" description="Pro residues" evidence="1">
    <location>
        <begin position="67"/>
        <end position="80"/>
    </location>
</feature>
<dbReference type="RefSeq" id="WP_344093635.1">
    <property type="nucleotide sequence ID" value="NZ_BAAAHB010000057.1"/>
</dbReference>
<dbReference type="InterPro" id="IPR025241">
    <property type="entry name" value="DUF4190"/>
</dbReference>
<proteinExistence type="predicted"/>
<feature type="compositionally biased region" description="Low complexity" evidence="1">
    <location>
        <begin position="81"/>
        <end position="95"/>
    </location>
</feature>
<name>A0ABP3KEV2_9ACTN</name>
<dbReference type="Proteomes" id="UP001499895">
    <property type="component" value="Unassembled WGS sequence"/>
</dbReference>
<feature type="region of interest" description="Disordered" evidence="1">
    <location>
        <begin position="1"/>
        <end position="115"/>
    </location>
</feature>